<dbReference type="Pfam" id="PF19425">
    <property type="entry name" value="Csd3_N2"/>
    <property type="match status" value="1"/>
</dbReference>
<keyword evidence="1" id="KW-0645">Protease</keyword>
<comment type="caution">
    <text evidence="3">The sequence shown here is derived from an EMBL/GenBank/DDBJ whole genome shotgun (WGS) entry which is preliminary data.</text>
</comment>
<dbReference type="InterPro" id="IPR011055">
    <property type="entry name" value="Dup_hybrid_motif"/>
</dbReference>
<dbReference type="Gene3D" id="3.10.450.350">
    <property type="match status" value="1"/>
</dbReference>
<name>X1LI57_9ZZZZ</name>
<keyword evidence="1" id="KW-0482">Metalloprotease</keyword>
<keyword evidence="1" id="KW-0378">Hydrolase</keyword>
<proteinExistence type="predicted"/>
<evidence type="ECO:0000259" key="2">
    <source>
        <dbReference type="Pfam" id="PF19425"/>
    </source>
</evidence>
<protein>
    <recommendedName>
        <fullName evidence="2">Csd3-like second N-terminal domain-containing protein</fullName>
    </recommendedName>
</protein>
<sequence>MSLEKSIVGMMGRISSSLYESMLKEGQNGELAMRFADIFAWEIDFLTEPRPGDRFRLTWERYAKDGKPLMDGRILAAQYEASRRTYTAIFFEDPDGHKGYYDIDGRSVRRRFLRSPLNYR</sequence>
<evidence type="ECO:0000256" key="1">
    <source>
        <dbReference type="ARBA" id="ARBA00023049"/>
    </source>
</evidence>
<dbReference type="EMBL" id="BARV01020958">
    <property type="protein sequence ID" value="GAI19032.1"/>
    <property type="molecule type" value="Genomic_DNA"/>
</dbReference>
<dbReference type="AlphaFoldDB" id="X1LI57"/>
<dbReference type="SUPFAM" id="SSF51261">
    <property type="entry name" value="Duplicated hybrid motif"/>
    <property type="match status" value="1"/>
</dbReference>
<feature type="non-terminal residue" evidence="3">
    <location>
        <position position="120"/>
    </location>
</feature>
<gene>
    <name evidence="3" type="ORF">S06H3_34842</name>
</gene>
<dbReference type="GO" id="GO:0006508">
    <property type="term" value="P:proteolysis"/>
    <property type="evidence" value="ECO:0007669"/>
    <property type="project" value="UniProtKB-KW"/>
</dbReference>
<evidence type="ECO:0000313" key="3">
    <source>
        <dbReference type="EMBL" id="GAI19032.1"/>
    </source>
</evidence>
<organism evidence="3">
    <name type="scientific">marine sediment metagenome</name>
    <dbReference type="NCBI Taxonomy" id="412755"/>
    <lineage>
        <taxon>unclassified sequences</taxon>
        <taxon>metagenomes</taxon>
        <taxon>ecological metagenomes</taxon>
    </lineage>
</organism>
<dbReference type="InterPro" id="IPR045834">
    <property type="entry name" value="Csd3_N2"/>
</dbReference>
<dbReference type="GO" id="GO:0008237">
    <property type="term" value="F:metallopeptidase activity"/>
    <property type="evidence" value="ECO:0007669"/>
    <property type="project" value="UniProtKB-KW"/>
</dbReference>
<feature type="domain" description="Csd3-like second N-terminal" evidence="2">
    <location>
        <begin position="10"/>
        <end position="117"/>
    </location>
</feature>
<reference evidence="3" key="1">
    <citation type="journal article" date="2014" name="Front. Microbiol.">
        <title>High frequency of phylogenetically diverse reductive dehalogenase-homologous genes in deep subseafloor sedimentary metagenomes.</title>
        <authorList>
            <person name="Kawai M."/>
            <person name="Futagami T."/>
            <person name="Toyoda A."/>
            <person name="Takaki Y."/>
            <person name="Nishi S."/>
            <person name="Hori S."/>
            <person name="Arai W."/>
            <person name="Tsubouchi T."/>
            <person name="Morono Y."/>
            <person name="Uchiyama I."/>
            <person name="Ito T."/>
            <person name="Fujiyama A."/>
            <person name="Inagaki F."/>
            <person name="Takami H."/>
        </authorList>
    </citation>
    <scope>NUCLEOTIDE SEQUENCE</scope>
    <source>
        <strain evidence="3">Expedition CK06-06</strain>
    </source>
</reference>
<accession>X1LI57</accession>